<evidence type="ECO:0000313" key="4">
    <source>
        <dbReference type="EMBL" id="NHF61311.1"/>
    </source>
</evidence>
<feature type="signal peptide" evidence="2">
    <location>
        <begin position="1"/>
        <end position="19"/>
    </location>
</feature>
<accession>A0A967AVS4</accession>
<evidence type="ECO:0000313" key="5">
    <source>
        <dbReference type="Proteomes" id="UP000707206"/>
    </source>
</evidence>
<sequence>MQQLLFVLLFGLSLSASLGQDTIPITYDWEPLEVVEISEDRLEAYRNDPAFDYEVVKTERTWWDDFKEWLGNVLLRFFEWVFGAEKAVGFLANFIRIIPYILLGVLIFILIKFFLKANANAMELAKKDESLVVLSEEEHLIKNEDIQVLIQKALTAKDYRLAIRYYYLFILQKMSAKNLIEWQLQKTNDDYLEELQSKELKGPFRTITRLYDYIWYGSFSLDEAKYQRAERAFQKLQQTLDRNA</sequence>
<dbReference type="Proteomes" id="UP000707206">
    <property type="component" value="Unassembled WGS sequence"/>
</dbReference>
<feature type="chain" id="PRO_5036948222" evidence="2">
    <location>
        <begin position="20"/>
        <end position="244"/>
    </location>
</feature>
<evidence type="ECO:0000259" key="3">
    <source>
        <dbReference type="Pfam" id="PF13559"/>
    </source>
</evidence>
<comment type="caution">
    <text evidence="4">The sequence shown here is derived from an EMBL/GenBank/DDBJ whole genome shotgun (WGS) entry which is preliminary data.</text>
</comment>
<dbReference type="EMBL" id="VIKU02000007">
    <property type="protein sequence ID" value="NHF61311.1"/>
    <property type="molecule type" value="Genomic_DNA"/>
</dbReference>
<keyword evidence="2" id="KW-0732">Signal</keyword>
<evidence type="ECO:0000256" key="1">
    <source>
        <dbReference type="SAM" id="Phobius"/>
    </source>
</evidence>
<feature type="transmembrane region" description="Helical" evidence="1">
    <location>
        <begin position="97"/>
        <end position="115"/>
    </location>
</feature>
<protein>
    <submittedName>
        <fullName evidence="4">DUF4129 domain-containing protein</fullName>
    </submittedName>
</protein>
<organism evidence="4 5">
    <name type="scientific">Pelagihabitans pacificus</name>
    <dbReference type="NCBI Taxonomy" id="2696054"/>
    <lineage>
        <taxon>Bacteria</taxon>
        <taxon>Pseudomonadati</taxon>
        <taxon>Bacteroidota</taxon>
        <taxon>Flavobacteriia</taxon>
        <taxon>Flavobacteriales</taxon>
        <taxon>Flavobacteriaceae</taxon>
        <taxon>Pelagihabitans</taxon>
    </lineage>
</organism>
<gene>
    <name evidence="4" type="ORF">FK220_018300</name>
</gene>
<dbReference type="Pfam" id="PF13559">
    <property type="entry name" value="DUF4129"/>
    <property type="match status" value="1"/>
</dbReference>
<reference evidence="4" key="1">
    <citation type="submission" date="2019-07" db="EMBL/GenBank/DDBJ databases">
        <authorList>
            <person name="De-Chao Zhang Q."/>
        </authorList>
    </citation>
    <scope>NUCLEOTIDE SEQUENCE</scope>
    <source>
        <strain evidence="4">TP-CH-4</strain>
    </source>
</reference>
<reference evidence="4" key="2">
    <citation type="submission" date="2020-03" db="EMBL/GenBank/DDBJ databases">
        <title>Flavobacteriaceae bacterium strain TP-CH-4, a member of the family Flavobacteriaceae isolated from a deep-sea seamount.</title>
        <authorList>
            <person name="Zhang D.-C."/>
        </authorList>
    </citation>
    <scope>NUCLEOTIDE SEQUENCE</scope>
    <source>
        <strain evidence="4">TP-CH-4</strain>
    </source>
</reference>
<dbReference type="RefSeq" id="WP_166204989.1">
    <property type="nucleotide sequence ID" value="NZ_VIKU02000007.1"/>
</dbReference>
<evidence type="ECO:0000256" key="2">
    <source>
        <dbReference type="SAM" id="SignalP"/>
    </source>
</evidence>
<name>A0A967AVS4_9FLAO</name>
<feature type="domain" description="Protein-glutamine gamma-glutamyltransferase-like C-terminal" evidence="3">
    <location>
        <begin position="167"/>
        <end position="233"/>
    </location>
</feature>
<keyword evidence="1" id="KW-0472">Membrane</keyword>
<keyword evidence="1" id="KW-0812">Transmembrane</keyword>
<proteinExistence type="predicted"/>
<keyword evidence="5" id="KW-1185">Reference proteome</keyword>
<dbReference type="AlphaFoldDB" id="A0A967AVS4"/>
<dbReference type="InterPro" id="IPR025403">
    <property type="entry name" value="TgpA-like_C"/>
</dbReference>
<keyword evidence="1" id="KW-1133">Transmembrane helix</keyword>